<reference evidence="2 3" key="1">
    <citation type="journal article" date="2020" name="Int. J. Syst. Evol. Microbiol.">
        <title>Reclassification of Streptomyces castelarensis and Streptomyces sporoclivatus as later heterotypic synonyms of Streptomyces antimycoticus.</title>
        <authorList>
            <person name="Komaki H."/>
            <person name="Tamura T."/>
        </authorList>
    </citation>
    <scope>NUCLEOTIDE SEQUENCE [LARGE SCALE GENOMIC DNA]</scope>
    <source>
        <strain evidence="2 3">NBRC 13459</strain>
    </source>
</reference>
<proteinExistence type="predicted"/>
<evidence type="ECO:0000313" key="3">
    <source>
        <dbReference type="Proteomes" id="UP000301309"/>
    </source>
</evidence>
<feature type="compositionally biased region" description="Low complexity" evidence="1">
    <location>
        <begin position="115"/>
        <end position="137"/>
    </location>
</feature>
<accession>A0A4D4L4B4</accession>
<dbReference type="Gene3D" id="3.40.630.30">
    <property type="match status" value="1"/>
</dbReference>
<name>A0A4D4L4B4_STRVO</name>
<comment type="caution">
    <text evidence="2">The sequence shown here is derived from an EMBL/GenBank/DDBJ whole genome shotgun (WGS) entry which is preliminary data.</text>
</comment>
<evidence type="ECO:0008006" key="4">
    <source>
        <dbReference type="Google" id="ProtNLM"/>
    </source>
</evidence>
<feature type="region of interest" description="Disordered" evidence="1">
    <location>
        <begin position="93"/>
        <end position="137"/>
    </location>
</feature>
<dbReference type="InterPro" id="IPR016181">
    <property type="entry name" value="Acyl_CoA_acyltransferase"/>
</dbReference>
<dbReference type="AlphaFoldDB" id="A0A4D4L4B4"/>
<dbReference type="SUPFAM" id="SSF55729">
    <property type="entry name" value="Acyl-CoA N-acyltransferases (Nat)"/>
    <property type="match status" value="1"/>
</dbReference>
<keyword evidence="3" id="KW-1185">Reference proteome</keyword>
<evidence type="ECO:0000256" key="1">
    <source>
        <dbReference type="SAM" id="MobiDB-lite"/>
    </source>
</evidence>
<gene>
    <name evidence="2" type="ORF">SVIO_066050</name>
</gene>
<feature type="compositionally biased region" description="Basic residues" evidence="1">
    <location>
        <begin position="101"/>
        <end position="110"/>
    </location>
</feature>
<dbReference type="Proteomes" id="UP000301309">
    <property type="component" value="Unassembled WGS sequence"/>
</dbReference>
<evidence type="ECO:0000313" key="2">
    <source>
        <dbReference type="EMBL" id="GDY55982.1"/>
    </source>
</evidence>
<organism evidence="2 3">
    <name type="scientific">Streptomyces violaceusniger</name>
    <dbReference type="NCBI Taxonomy" id="68280"/>
    <lineage>
        <taxon>Bacteria</taxon>
        <taxon>Bacillati</taxon>
        <taxon>Actinomycetota</taxon>
        <taxon>Actinomycetes</taxon>
        <taxon>Kitasatosporales</taxon>
        <taxon>Streptomycetaceae</taxon>
        <taxon>Streptomyces</taxon>
        <taxon>Streptomyces violaceusniger group</taxon>
    </lineage>
</organism>
<protein>
    <recommendedName>
        <fullName evidence="4">N-acetyltransferase domain-containing protein</fullName>
    </recommendedName>
</protein>
<sequence>MDVRVIRYDHPDARKLDEEVQVEYAERYGEGDLTHMDAAHFEPPRGLYLIAYDTDGTPVASGGWRSQERSEEGYEDGDAEIKRMFVVRAARGRGWPGGSSRRWRTARGRRGGCGWSWRPAPSSRRPSRCTPRPATPR</sequence>
<dbReference type="EMBL" id="BJHW01000001">
    <property type="protein sequence ID" value="GDY55982.1"/>
    <property type="molecule type" value="Genomic_DNA"/>
</dbReference>